<dbReference type="PANTHER" id="PTHR33695">
    <property type="entry name" value="LIPOPROTEIN SIGNAL PEPTIDASE"/>
    <property type="match status" value="1"/>
</dbReference>
<dbReference type="HOGENOM" id="CLU_083252_3_2_0"/>
<dbReference type="EC" id="3.4.23.36" evidence="9"/>
<keyword evidence="11" id="KW-0449">Lipoprotein</keyword>
<dbReference type="GO" id="GO:0006508">
    <property type="term" value="P:proteolysis"/>
    <property type="evidence" value="ECO:0007669"/>
    <property type="project" value="UniProtKB-KW"/>
</dbReference>
<dbReference type="PRINTS" id="PR00781">
    <property type="entry name" value="LIPOSIGPTASE"/>
</dbReference>
<evidence type="ECO:0000256" key="10">
    <source>
        <dbReference type="RuleBase" id="RU004181"/>
    </source>
</evidence>
<dbReference type="EMBL" id="CP003382">
    <property type="protein sequence ID" value="AFZ67962.1"/>
    <property type="molecule type" value="Genomic_DNA"/>
</dbReference>
<dbReference type="STRING" id="937777.Deipe_2491"/>
<feature type="transmembrane region" description="Helical" evidence="9">
    <location>
        <begin position="119"/>
        <end position="136"/>
    </location>
</feature>
<evidence type="ECO:0000313" key="12">
    <source>
        <dbReference type="Proteomes" id="UP000010467"/>
    </source>
</evidence>
<keyword evidence="6 9" id="KW-0378">Hydrolase</keyword>
<dbReference type="PATRIC" id="fig|937777.3.peg.2499"/>
<dbReference type="KEGG" id="dpd:Deipe_2491"/>
<comment type="subcellular location">
    <subcellularLocation>
        <location evidence="9">Cell membrane</location>
        <topology evidence="9">Multi-pass membrane protein</topology>
    </subcellularLocation>
</comment>
<dbReference type="AlphaFoldDB" id="L0A438"/>
<feature type="transmembrane region" description="Helical" evidence="9">
    <location>
        <begin position="92"/>
        <end position="112"/>
    </location>
</feature>
<evidence type="ECO:0000256" key="2">
    <source>
        <dbReference type="ARBA" id="ARBA00022475"/>
    </source>
</evidence>
<proteinExistence type="inferred from homology"/>
<evidence type="ECO:0000256" key="5">
    <source>
        <dbReference type="ARBA" id="ARBA00022750"/>
    </source>
</evidence>
<dbReference type="Proteomes" id="UP000010467">
    <property type="component" value="Chromosome"/>
</dbReference>
<feature type="transmembrane region" description="Helical" evidence="9">
    <location>
        <begin position="35"/>
        <end position="54"/>
    </location>
</feature>
<comment type="function">
    <text evidence="9">This protein specifically catalyzes the removal of signal peptides from prolipoproteins.</text>
</comment>
<keyword evidence="12" id="KW-1185">Reference proteome</keyword>
<comment type="pathway">
    <text evidence="9">Protein modification; lipoprotein biosynthesis (signal peptide cleavage).</text>
</comment>
<feature type="active site" evidence="9">
    <location>
        <position position="146"/>
    </location>
</feature>
<keyword evidence="3 9" id="KW-0645">Protease</keyword>
<dbReference type="InterPro" id="IPR001872">
    <property type="entry name" value="Peptidase_A8"/>
</dbReference>
<comment type="catalytic activity">
    <reaction evidence="9">
        <text>Release of signal peptides from bacterial membrane prolipoproteins. Hydrolyzes -Xaa-Yaa-Zaa-|-(S,diacylglyceryl)Cys-, in which Xaa is hydrophobic (preferably Leu), and Yaa (Ala or Ser) and Zaa (Gly or Ala) have small, neutral side chains.</text>
        <dbReference type="EC" id="3.4.23.36"/>
    </reaction>
</comment>
<evidence type="ECO:0000256" key="6">
    <source>
        <dbReference type="ARBA" id="ARBA00022801"/>
    </source>
</evidence>
<feature type="active site" evidence="9">
    <location>
        <position position="172"/>
    </location>
</feature>
<dbReference type="Pfam" id="PF01252">
    <property type="entry name" value="Peptidase_A8"/>
    <property type="match status" value="1"/>
</dbReference>
<keyword evidence="4 9" id="KW-0812">Transmembrane</keyword>
<reference evidence="12" key="1">
    <citation type="submission" date="2012-03" db="EMBL/GenBank/DDBJ databases">
        <title>Complete sequence of chromosome of Deinococcus peraridilitoris DSM 19664.</title>
        <authorList>
            <person name="Lucas S."/>
            <person name="Copeland A."/>
            <person name="Lapidus A."/>
            <person name="Glavina del Rio T."/>
            <person name="Dalin E."/>
            <person name="Tice H."/>
            <person name="Bruce D."/>
            <person name="Goodwin L."/>
            <person name="Pitluck S."/>
            <person name="Peters L."/>
            <person name="Mikhailova N."/>
            <person name="Lu M."/>
            <person name="Kyrpides N."/>
            <person name="Mavromatis K."/>
            <person name="Ivanova N."/>
            <person name="Brettin T."/>
            <person name="Detter J.C."/>
            <person name="Han C."/>
            <person name="Larimer F."/>
            <person name="Land M."/>
            <person name="Hauser L."/>
            <person name="Markowitz V."/>
            <person name="Cheng J.-F."/>
            <person name="Hugenholtz P."/>
            <person name="Woyke T."/>
            <person name="Wu D."/>
            <person name="Pukall R."/>
            <person name="Steenblock K."/>
            <person name="Brambilla E."/>
            <person name="Klenk H.-P."/>
            <person name="Eisen J.A."/>
        </authorList>
    </citation>
    <scope>NUCLEOTIDE SEQUENCE [LARGE SCALE GENOMIC DNA]</scope>
    <source>
        <strain evidence="12">DSM 19664 / LMG 22246 / CIP 109416 / KR-200</strain>
    </source>
</reference>
<keyword evidence="5 9" id="KW-0064">Aspartyl protease</keyword>
<feature type="transmembrane region" description="Helical" evidence="9">
    <location>
        <begin position="167"/>
        <end position="188"/>
    </location>
</feature>
<dbReference type="GO" id="GO:0005886">
    <property type="term" value="C:plasma membrane"/>
    <property type="evidence" value="ECO:0007669"/>
    <property type="project" value="UniProtKB-SubCell"/>
</dbReference>
<gene>
    <name evidence="9" type="primary">lspA</name>
    <name evidence="11" type="ordered locus">Deipe_2491</name>
</gene>
<dbReference type="eggNOG" id="COG0597">
    <property type="taxonomic scope" value="Bacteria"/>
</dbReference>
<comment type="similarity">
    <text evidence="1 9 10">Belongs to the peptidase A8 family.</text>
</comment>
<evidence type="ECO:0000313" key="11">
    <source>
        <dbReference type="EMBL" id="AFZ67962.1"/>
    </source>
</evidence>
<dbReference type="UniPathway" id="UPA00665"/>
<evidence type="ECO:0000256" key="8">
    <source>
        <dbReference type="ARBA" id="ARBA00023136"/>
    </source>
</evidence>
<keyword evidence="2 9" id="KW-1003">Cell membrane</keyword>
<evidence type="ECO:0000256" key="7">
    <source>
        <dbReference type="ARBA" id="ARBA00022989"/>
    </source>
</evidence>
<protein>
    <recommendedName>
        <fullName evidence="9">Lipoprotein signal peptidase</fullName>
        <ecNumber evidence="9">3.4.23.36</ecNumber>
    </recommendedName>
    <alternativeName>
        <fullName evidence="9">Prolipoprotein signal peptidase</fullName>
    </alternativeName>
    <alternativeName>
        <fullName evidence="9">Signal peptidase II</fullName>
        <shortName evidence="9">SPase II</shortName>
    </alternativeName>
</protein>
<keyword evidence="7 9" id="KW-1133">Transmembrane helix</keyword>
<keyword evidence="8 9" id="KW-0472">Membrane</keyword>
<accession>L0A438</accession>
<dbReference type="HAMAP" id="MF_00161">
    <property type="entry name" value="LspA"/>
    <property type="match status" value="1"/>
</dbReference>
<evidence type="ECO:0000256" key="3">
    <source>
        <dbReference type="ARBA" id="ARBA00022670"/>
    </source>
</evidence>
<dbReference type="NCBIfam" id="NF011359">
    <property type="entry name" value="PRK14777.1"/>
    <property type="match status" value="1"/>
</dbReference>
<sequence length="197" mass="20741">MRSFSAVRGWSKTYTAEVTNRDLHASARPEAASRLWVPLTLFAVLLLADQWLKWWSEANLQFGQPVDVLIPGLLGLTLTYNTGAAWSLLSGAALPLALGRLLVGLGILVYLVRRPQPPVLAVSLGMIAAGAVGNAIDGLRAGKVTDMLSSPALDAVTRTIHGQPFPIFNIADSAVVVGVLLLLISSVLPGQAGGVKN</sequence>
<name>L0A438_DEIPD</name>
<evidence type="ECO:0000256" key="4">
    <source>
        <dbReference type="ARBA" id="ARBA00022692"/>
    </source>
</evidence>
<dbReference type="PANTHER" id="PTHR33695:SF1">
    <property type="entry name" value="LIPOPROTEIN SIGNAL PEPTIDASE"/>
    <property type="match status" value="1"/>
</dbReference>
<organism evidence="11 12">
    <name type="scientific">Deinococcus peraridilitoris (strain DSM 19664 / LMG 22246 / CIP 109416 / KR-200)</name>
    <dbReference type="NCBI Taxonomy" id="937777"/>
    <lineage>
        <taxon>Bacteria</taxon>
        <taxon>Thermotogati</taxon>
        <taxon>Deinococcota</taxon>
        <taxon>Deinococci</taxon>
        <taxon>Deinococcales</taxon>
        <taxon>Deinococcaceae</taxon>
        <taxon>Deinococcus</taxon>
    </lineage>
</organism>
<dbReference type="GO" id="GO:0004190">
    <property type="term" value="F:aspartic-type endopeptidase activity"/>
    <property type="evidence" value="ECO:0007669"/>
    <property type="project" value="UniProtKB-UniRule"/>
</dbReference>
<evidence type="ECO:0000256" key="1">
    <source>
        <dbReference type="ARBA" id="ARBA00006139"/>
    </source>
</evidence>
<dbReference type="NCBIfam" id="TIGR00077">
    <property type="entry name" value="lspA"/>
    <property type="match status" value="1"/>
</dbReference>
<evidence type="ECO:0000256" key="9">
    <source>
        <dbReference type="HAMAP-Rule" id="MF_00161"/>
    </source>
</evidence>